<reference evidence="2 3" key="1">
    <citation type="submission" date="2021-12" db="EMBL/GenBank/DDBJ databases">
        <title>Sinirhodobacter sp. WL0062 is a bacterium isolated from seawater.</title>
        <authorList>
            <person name="Wang L."/>
            <person name="He W."/>
            <person name="Zhang D.-F."/>
        </authorList>
    </citation>
    <scope>NUCLEOTIDE SEQUENCE [LARGE SCALE GENOMIC DNA]</scope>
    <source>
        <strain evidence="2 3">WL0062</strain>
    </source>
</reference>
<organism evidence="2 3">
    <name type="scientific">Rhodobacter flavimaris</name>
    <dbReference type="NCBI Taxonomy" id="2907145"/>
    <lineage>
        <taxon>Bacteria</taxon>
        <taxon>Pseudomonadati</taxon>
        <taxon>Pseudomonadota</taxon>
        <taxon>Alphaproteobacteria</taxon>
        <taxon>Rhodobacterales</taxon>
        <taxon>Rhodobacter group</taxon>
        <taxon>Rhodobacter</taxon>
    </lineage>
</organism>
<dbReference type="RefSeq" id="WP_233675225.1">
    <property type="nucleotide sequence ID" value="NZ_JAJUOS010000001.1"/>
</dbReference>
<keyword evidence="1" id="KW-0472">Membrane</keyword>
<feature type="transmembrane region" description="Helical" evidence="1">
    <location>
        <begin position="78"/>
        <end position="96"/>
    </location>
</feature>
<keyword evidence="1" id="KW-0812">Transmembrane</keyword>
<feature type="transmembrane region" description="Helical" evidence="1">
    <location>
        <begin position="102"/>
        <end position="121"/>
    </location>
</feature>
<keyword evidence="3" id="KW-1185">Reference proteome</keyword>
<protein>
    <submittedName>
        <fullName evidence="2">Component of SufBCD complex</fullName>
    </submittedName>
</protein>
<comment type="caution">
    <text evidence="2">The sequence shown here is derived from an EMBL/GenBank/DDBJ whole genome shotgun (WGS) entry which is preliminary data.</text>
</comment>
<keyword evidence="1" id="KW-1133">Transmembrane helix</keyword>
<name>A0ABS8YUM3_9RHOB</name>
<feature type="transmembrane region" description="Helical" evidence="1">
    <location>
        <begin position="20"/>
        <end position="41"/>
    </location>
</feature>
<dbReference type="EMBL" id="JAJUOS010000001">
    <property type="protein sequence ID" value="MCE5972214.1"/>
    <property type="molecule type" value="Genomic_DNA"/>
</dbReference>
<sequence>MSILDTLFSVIDMRSFSNLWYWIALAVTWSSASHWVLGVPFDMVLRARRKGGQAGVELVAMTRVSVTRILTIWRDGGIFLAVMVPFILTSLLVLGFGYGAEFAQATVLILLPLACVGLLSLRAAARLNPTLKAEPDPDDIAKALAFHRLKIQAIGILAIIVTALWGMMQNFRLWTFG</sequence>
<dbReference type="Proteomes" id="UP001521181">
    <property type="component" value="Unassembled WGS sequence"/>
</dbReference>
<feature type="transmembrane region" description="Helical" evidence="1">
    <location>
        <begin position="151"/>
        <end position="168"/>
    </location>
</feature>
<evidence type="ECO:0000256" key="1">
    <source>
        <dbReference type="SAM" id="Phobius"/>
    </source>
</evidence>
<accession>A0ABS8YUM3</accession>
<evidence type="ECO:0000313" key="2">
    <source>
        <dbReference type="EMBL" id="MCE5972214.1"/>
    </source>
</evidence>
<gene>
    <name evidence="2" type="ORF">LZA78_01745</name>
</gene>
<evidence type="ECO:0000313" key="3">
    <source>
        <dbReference type="Proteomes" id="UP001521181"/>
    </source>
</evidence>
<proteinExistence type="predicted"/>